<dbReference type="InterPro" id="IPR013011">
    <property type="entry name" value="PTS_EIIB_2"/>
</dbReference>
<dbReference type="PROSITE" id="PS51099">
    <property type="entry name" value="PTS_EIIB_TYPE_2"/>
    <property type="match status" value="1"/>
</dbReference>
<dbReference type="Pfam" id="PF00874">
    <property type="entry name" value="PRD"/>
    <property type="match status" value="1"/>
</dbReference>
<dbReference type="InterPro" id="IPR011608">
    <property type="entry name" value="PRD"/>
</dbReference>
<dbReference type="InterPro" id="IPR018356">
    <property type="entry name" value="Tscrpt_reg_HTH_DeoR_CS"/>
</dbReference>
<dbReference type="SMART" id="SM00420">
    <property type="entry name" value="HTH_DEOR"/>
    <property type="match status" value="1"/>
</dbReference>
<dbReference type="GO" id="GO:0008982">
    <property type="term" value="F:protein-N(PI)-phosphohistidine-sugar phosphotransferase activity"/>
    <property type="evidence" value="ECO:0007669"/>
    <property type="project" value="InterPro"/>
</dbReference>
<dbReference type="PROSITE" id="PS51000">
    <property type="entry name" value="HTH_DEOR_2"/>
    <property type="match status" value="1"/>
</dbReference>
<dbReference type="InterPro" id="IPR036390">
    <property type="entry name" value="WH_DNA-bd_sf"/>
</dbReference>
<evidence type="ECO:0000256" key="3">
    <source>
        <dbReference type="ARBA" id="ARBA00023015"/>
    </source>
</evidence>
<accession>A0AAW8SUC0</accession>
<dbReference type="Gene3D" id="1.10.1790.10">
    <property type="entry name" value="PRD domain"/>
    <property type="match status" value="1"/>
</dbReference>
<dbReference type="InterPro" id="IPR016152">
    <property type="entry name" value="PTrfase/Anion_transptr"/>
</dbReference>
<evidence type="ECO:0000259" key="7">
    <source>
        <dbReference type="PROSITE" id="PS51094"/>
    </source>
</evidence>
<dbReference type="GO" id="GO:0003677">
    <property type="term" value="F:DNA binding"/>
    <property type="evidence" value="ECO:0007669"/>
    <property type="project" value="UniProtKB-KW"/>
</dbReference>
<sequence>MREGQILTILKENDYLKINHLAKKIGVSSRTIRNDLQGLSELQQGFKIERSAKLGCRLVILDEEKFSSYLAGFTESTIEMQKYRLDSLLSLLLIDENYQTVKQLSDELLVSSSQIKKDLSKLERYLKDSPLILERKAHYGIRLICELKNRLLLLQDYYQKGNIKLLEKLETTFTVEKQKKLKDNLYHLIDKNKWKIDYIEFRRLEEELFLLLLTQKKEKQSDKSNSLLTEILHGTGLLVPNQKEAHDYFEASLLAKTKKLEILSNKQVLKEEITNFFQQMDQQQKTHFSTDQEFIDLVYLHVAALIERSRKEMKFSNPYLEDISKDYPVIFNFAVMFSKWLEEKFKLRIASDEIGYLATHMTVPYHKWQQKLIENIYRIAVVCSSGGGMAYLVEMKLKRIFPRAKIQTFSMFEIEQIKDYYPDLIFSIIELTIEIDCPVILMSEIQSELDYLEVSENLSLVRSDESFSIERSFFELFSESLFRIERGQSYSDILMDLAVQVEETIGFKGYKDSLLERENYLSTIYQNGVAIPHPLLMSGKENRVAVCLLPEGASSAGRTAKIIFMVSLKAEQLDIHQIISKELSKLMNHPAAINMLAESKNYHEFYYTLKRVLGRRN</sequence>
<feature type="domain" description="PRD" evidence="9">
    <location>
        <begin position="264"/>
        <end position="371"/>
    </location>
</feature>
<dbReference type="PROSITE" id="PS51372">
    <property type="entry name" value="PRD_2"/>
    <property type="match status" value="1"/>
</dbReference>
<dbReference type="SUPFAM" id="SSF63520">
    <property type="entry name" value="PTS-regulatory domain, PRD"/>
    <property type="match status" value="1"/>
</dbReference>
<evidence type="ECO:0000256" key="1">
    <source>
        <dbReference type="ARBA" id="ARBA00022679"/>
    </source>
</evidence>
<dbReference type="InterPro" id="IPR001034">
    <property type="entry name" value="DeoR_HTH"/>
</dbReference>
<evidence type="ECO:0000313" key="11">
    <source>
        <dbReference type="Proteomes" id="UP001249240"/>
    </source>
</evidence>
<dbReference type="Pfam" id="PF08279">
    <property type="entry name" value="HTH_11"/>
    <property type="match status" value="1"/>
</dbReference>
<evidence type="ECO:0000313" key="10">
    <source>
        <dbReference type="EMBL" id="MDT2537101.1"/>
    </source>
</evidence>
<evidence type="ECO:0000256" key="2">
    <source>
        <dbReference type="ARBA" id="ARBA00022737"/>
    </source>
</evidence>
<dbReference type="RefSeq" id="WP_010746929.1">
    <property type="nucleotide sequence ID" value="NZ_BAAAXM010000064.1"/>
</dbReference>
<dbReference type="InterPro" id="IPR050661">
    <property type="entry name" value="BglG_antiterminators"/>
</dbReference>
<dbReference type="Proteomes" id="UP001249240">
    <property type="component" value="Unassembled WGS sequence"/>
</dbReference>
<dbReference type="SUPFAM" id="SSF55804">
    <property type="entry name" value="Phoshotransferase/anion transport protein"/>
    <property type="match status" value="1"/>
</dbReference>
<dbReference type="AlphaFoldDB" id="A0AAW8SUC0"/>
<proteinExistence type="predicted"/>
<feature type="domain" description="PTS EIIA type-2" evidence="7">
    <location>
        <begin position="467"/>
        <end position="612"/>
    </location>
</feature>
<dbReference type="PROSITE" id="PS51094">
    <property type="entry name" value="PTS_EIIA_TYPE_2"/>
    <property type="match status" value="1"/>
</dbReference>
<dbReference type="PANTHER" id="PTHR30185">
    <property type="entry name" value="CRYPTIC BETA-GLUCOSIDE BGL OPERON ANTITERMINATOR"/>
    <property type="match status" value="1"/>
</dbReference>
<dbReference type="InterPro" id="IPR036388">
    <property type="entry name" value="WH-like_DNA-bd_sf"/>
</dbReference>
<dbReference type="Gene3D" id="1.10.10.10">
    <property type="entry name" value="Winged helix-like DNA-binding domain superfamily/Winged helix DNA-binding domain"/>
    <property type="match status" value="1"/>
</dbReference>
<dbReference type="Gene3D" id="3.40.50.2300">
    <property type="match status" value="1"/>
</dbReference>
<feature type="domain" description="PTS EIIB type-2" evidence="8">
    <location>
        <begin position="377"/>
        <end position="466"/>
    </location>
</feature>
<dbReference type="SUPFAM" id="SSF52794">
    <property type="entry name" value="PTS system IIB component-like"/>
    <property type="match status" value="1"/>
</dbReference>
<protein>
    <submittedName>
        <fullName evidence="10">PRD domain-containing protein</fullName>
    </submittedName>
</protein>
<gene>
    <name evidence="10" type="ORF">P7D78_03100</name>
</gene>
<dbReference type="SUPFAM" id="SSF46785">
    <property type="entry name" value="Winged helix' DNA-binding domain"/>
    <property type="match status" value="1"/>
</dbReference>
<keyword evidence="2" id="KW-0677">Repeat</keyword>
<name>A0AAW8SUC0_9ENTE</name>
<evidence type="ECO:0000259" key="6">
    <source>
        <dbReference type="PROSITE" id="PS51000"/>
    </source>
</evidence>
<dbReference type="Pfam" id="PF00359">
    <property type="entry name" value="PTS_EIIA_2"/>
    <property type="match status" value="1"/>
</dbReference>
<dbReference type="PROSITE" id="PS00894">
    <property type="entry name" value="HTH_DEOR_1"/>
    <property type="match status" value="1"/>
</dbReference>
<dbReference type="InterPro" id="IPR036095">
    <property type="entry name" value="PTS_EIIB-like_sf"/>
</dbReference>
<dbReference type="EMBL" id="JARPXM010000002">
    <property type="protein sequence ID" value="MDT2537101.1"/>
    <property type="molecule type" value="Genomic_DNA"/>
</dbReference>
<keyword evidence="3" id="KW-0805">Transcription regulation</keyword>
<organism evidence="10 11">
    <name type="scientific">Enterococcus raffinosus</name>
    <dbReference type="NCBI Taxonomy" id="71452"/>
    <lineage>
        <taxon>Bacteria</taxon>
        <taxon>Bacillati</taxon>
        <taxon>Bacillota</taxon>
        <taxon>Bacilli</taxon>
        <taxon>Lactobacillales</taxon>
        <taxon>Enterococcaceae</taxon>
        <taxon>Enterococcus</taxon>
    </lineage>
</organism>
<dbReference type="InterPro" id="IPR002178">
    <property type="entry name" value="PTS_EIIA_type-2_dom"/>
</dbReference>
<dbReference type="Gene3D" id="3.40.930.10">
    <property type="entry name" value="Mannitol-specific EII, Chain A"/>
    <property type="match status" value="1"/>
</dbReference>
<evidence type="ECO:0000259" key="8">
    <source>
        <dbReference type="PROSITE" id="PS51099"/>
    </source>
</evidence>
<dbReference type="InterPro" id="IPR036634">
    <property type="entry name" value="PRD_sf"/>
</dbReference>
<dbReference type="GO" id="GO:0003700">
    <property type="term" value="F:DNA-binding transcription factor activity"/>
    <property type="evidence" value="ECO:0007669"/>
    <property type="project" value="InterPro"/>
</dbReference>
<dbReference type="InterPro" id="IPR013196">
    <property type="entry name" value="HTH_11"/>
</dbReference>
<evidence type="ECO:0000259" key="9">
    <source>
        <dbReference type="PROSITE" id="PS51372"/>
    </source>
</evidence>
<evidence type="ECO:0000256" key="4">
    <source>
        <dbReference type="ARBA" id="ARBA00023125"/>
    </source>
</evidence>
<reference evidence="10" key="1">
    <citation type="submission" date="2023-03" db="EMBL/GenBank/DDBJ databases">
        <authorList>
            <person name="Shen W."/>
            <person name="Cai J."/>
        </authorList>
    </citation>
    <scope>NUCLEOTIDE SEQUENCE</scope>
    <source>
        <strain evidence="10">B646-2</strain>
    </source>
</reference>
<feature type="domain" description="HTH deoR-type" evidence="6">
    <location>
        <begin position="1"/>
        <end position="54"/>
    </location>
</feature>
<keyword evidence="5" id="KW-0804">Transcription</keyword>
<dbReference type="GO" id="GO:0009401">
    <property type="term" value="P:phosphoenolpyruvate-dependent sugar phosphotransferase system"/>
    <property type="evidence" value="ECO:0007669"/>
    <property type="project" value="InterPro"/>
</dbReference>
<keyword evidence="1" id="KW-0808">Transferase</keyword>
<evidence type="ECO:0000256" key="5">
    <source>
        <dbReference type="ARBA" id="ARBA00023163"/>
    </source>
</evidence>
<dbReference type="PANTHER" id="PTHR30185:SF13">
    <property type="entry name" value="LICABCH OPERON REGULATOR-RELATED"/>
    <property type="match status" value="1"/>
</dbReference>
<keyword evidence="4" id="KW-0238">DNA-binding</keyword>
<dbReference type="CDD" id="cd05568">
    <property type="entry name" value="PTS_IIB_bgl_like"/>
    <property type="match status" value="1"/>
</dbReference>
<comment type="caution">
    <text evidence="10">The sequence shown here is derived from an EMBL/GenBank/DDBJ whole genome shotgun (WGS) entry which is preliminary data.</text>
</comment>